<dbReference type="Proteomes" id="UP000678237">
    <property type="component" value="Unassembled WGS sequence"/>
</dbReference>
<feature type="transmembrane region" description="Helical" evidence="1">
    <location>
        <begin position="344"/>
        <end position="363"/>
    </location>
</feature>
<sequence>MNKRSSLVLVLALFLLAAVMNYSIHYNYPLPIHSDEYDHLAIIREMEDTGKHTWYDPYIVQKRHAQRNLEINFDIFLYVFAALTGLNLEHLPLLLPIFFSFLLSLSSFILVYALTKRDLAAFFASVFVFLLPNNIAFLGYWFLVPMSIGLAALPLLSHAFLKSFHSWPYTLTLYLFLIALTLTHAVYTASLVPAFLFFLLFSLHEFKNKHNLLKLALGCLLLLGLTAFFVEWNPANPLETLSLIAYLLVWPYGTHTAEYPLTSYLGPVLGALALAGAAYSLFPLLNRFLPALTNRFPLLRSARQTVHHAKYPVLFALLLFGVRVSADYTGTCLLGPCRRTVPGLAILVFILAALGFYAFLVFLNKLLVRVSERPYRIMRAAIFLLVLVFLLHELLTQPFQYANDPVKGLYYNIELNEVPALSWIKDFTPQDTVVFALPWTAKAVYLLSGRKVVDTGAARLGNSLPSLQGIVNFFLVDCAAKEKALAKWPSDLIYAGKGFVDCPNLDQILNSGGNYAYVEND</sequence>
<protein>
    <submittedName>
        <fullName evidence="2">Uncharacterized protein</fullName>
    </submittedName>
</protein>
<dbReference type="AlphaFoldDB" id="A0A8T4LDN9"/>
<keyword evidence="1" id="KW-0472">Membrane</keyword>
<feature type="transmembrane region" description="Helical" evidence="1">
    <location>
        <begin position="93"/>
        <end position="114"/>
    </location>
</feature>
<accession>A0A8T4LDN9</accession>
<feature type="transmembrane region" description="Helical" evidence="1">
    <location>
        <begin position="375"/>
        <end position="395"/>
    </location>
</feature>
<keyword evidence="1" id="KW-0812">Transmembrane</keyword>
<feature type="transmembrane region" description="Helical" evidence="1">
    <location>
        <begin position="306"/>
        <end position="324"/>
    </location>
</feature>
<feature type="transmembrane region" description="Helical" evidence="1">
    <location>
        <begin position="173"/>
        <end position="200"/>
    </location>
</feature>
<feature type="transmembrane region" description="Helical" evidence="1">
    <location>
        <begin position="264"/>
        <end position="285"/>
    </location>
</feature>
<organism evidence="2 3">
    <name type="scientific">Candidatus Iainarchaeum sp</name>
    <dbReference type="NCBI Taxonomy" id="3101447"/>
    <lineage>
        <taxon>Archaea</taxon>
        <taxon>Candidatus Iainarchaeota</taxon>
        <taxon>Candidatus Iainarchaeia</taxon>
        <taxon>Candidatus Iainarchaeales</taxon>
        <taxon>Candidatus Iainarchaeaceae</taxon>
        <taxon>Candidatus Iainarchaeum</taxon>
    </lineage>
</organism>
<keyword evidence="1" id="KW-1133">Transmembrane helix</keyword>
<feature type="transmembrane region" description="Helical" evidence="1">
    <location>
        <begin position="212"/>
        <end position="230"/>
    </location>
</feature>
<evidence type="ECO:0000313" key="2">
    <source>
        <dbReference type="EMBL" id="MBS3062770.1"/>
    </source>
</evidence>
<proteinExistence type="predicted"/>
<name>A0A8T4LDN9_9ARCH</name>
<evidence type="ECO:0000313" key="3">
    <source>
        <dbReference type="Proteomes" id="UP000678237"/>
    </source>
</evidence>
<reference evidence="2" key="2">
    <citation type="submission" date="2021-05" db="EMBL/GenBank/DDBJ databases">
        <title>Protein family content uncovers lineage relationships and bacterial pathway maintenance mechanisms in DPANN archaea.</title>
        <authorList>
            <person name="Castelle C.J."/>
            <person name="Meheust R."/>
            <person name="Jaffe A.L."/>
            <person name="Seitz K."/>
            <person name="Gong X."/>
            <person name="Baker B.J."/>
            <person name="Banfield J.F."/>
        </authorList>
    </citation>
    <scope>NUCLEOTIDE SEQUENCE</scope>
    <source>
        <strain evidence="2">RIFCSPLOWO2_01_FULL_58_19</strain>
    </source>
</reference>
<gene>
    <name evidence="2" type="ORF">J4203_02770</name>
</gene>
<reference evidence="2" key="1">
    <citation type="submission" date="2021-03" db="EMBL/GenBank/DDBJ databases">
        <authorList>
            <person name="Jaffe A."/>
        </authorList>
    </citation>
    <scope>NUCLEOTIDE SEQUENCE</scope>
    <source>
        <strain evidence="2">RIFCSPLOWO2_01_FULL_58_19</strain>
    </source>
</reference>
<evidence type="ECO:0000256" key="1">
    <source>
        <dbReference type="SAM" id="Phobius"/>
    </source>
</evidence>
<comment type="caution">
    <text evidence="2">The sequence shown here is derived from an EMBL/GenBank/DDBJ whole genome shotgun (WGS) entry which is preliminary data.</text>
</comment>
<feature type="transmembrane region" description="Helical" evidence="1">
    <location>
        <begin position="126"/>
        <end position="153"/>
    </location>
</feature>
<dbReference type="EMBL" id="JAGVWE010000002">
    <property type="protein sequence ID" value="MBS3062770.1"/>
    <property type="molecule type" value="Genomic_DNA"/>
</dbReference>